<dbReference type="PANTHER" id="PTHR35617">
    <property type="entry name" value="PHAGE_INTEGRASE DOMAIN-CONTAINING PROTEIN"/>
    <property type="match status" value="1"/>
</dbReference>
<dbReference type="AlphaFoldDB" id="A0A2B4SCB9"/>
<dbReference type="OrthoDB" id="5981921at2759"/>
<gene>
    <name evidence="4" type="primary">CFDP2</name>
    <name evidence="4" type="ORF">AWC38_SpisGene7760</name>
</gene>
<name>A0A2B4SCB9_STYPI</name>
<dbReference type="Gene3D" id="1.10.443.10">
    <property type="entry name" value="Intergrase catalytic core"/>
    <property type="match status" value="1"/>
</dbReference>
<sequence length="688" mass="77341">MTTSTGKKAVSSSALWNASRAQRDRGEGKDLRAAIAAVPRTEKLIILGDFNARVGRDNTSWEGVLGKHGIGKCNSNGLLLLETCAAHDLLITDTVFRLPTRNKTSWMHPRSKHWHNLDYVIVRQRDRRDVRVTKTMCGAEYWTDHRLLISKMNFPITPPRRPQGIKVPMRLNVSKLKNHGVKQKLSDELIDKLPSNADPDADVEAEWARLRDAVYTAASDVIGPTVRKHQDWFDENNSHIQSLLEEKHRLHRAVLNDPSSASKRDAFNAAKRTVQLELRHIQDDWHSQQADTIQGYADIKDIKNFYIAVKALYGPTISSSPPLLSADGKTLISDKEKILERWAEHFHSVLNRPSNINEEAIDRLPQVPISNALADPPTEAEVAKAIKLQDDGECSKPFPVTNDVKQGCVLAPTLFSMVFSAMLLDAFRDADVGVRFQYRTDGSLFNLRRLQAKTKVCVDTARDFLFADECALNASTESDMQESMDLFAQACDDFRLTISTKKTEVMHQPAPATAYTEPIFTVNGQRLAVADKFVYLGKSSYKFHIHKLVKQSRPGKLPPVLVLPAYPVDKRLCVMTYLEEYLKRTESIRSSEHTNLFLSFAKPHHPVCQSTISRWVKTVMLQSGIDTKTFMPHSTRAASTSAPFRKGIPLETIMAAAGWSAECTFATYYKKDTKDDTNFGKSVLSCSF</sequence>
<evidence type="ECO:0000313" key="4">
    <source>
        <dbReference type="EMBL" id="PFX27511.1"/>
    </source>
</evidence>
<dbReference type="InterPro" id="IPR000477">
    <property type="entry name" value="RT_dom"/>
</dbReference>
<dbReference type="STRING" id="50429.A0A2B4SCB9"/>
<dbReference type="PANTHER" id="PTHR35617:SF3">
    <property type="entry name" value="CORE-BINDING (CB) DOMAIN-CONTAINING PROTEIN"/>
    <property type="match status" value="1"/>
</dbReference>
<feature type="domain" description="Reverse transcriptase" evidence="2">
    <location>
        <begin position="391"/>
        <end position="537"/>
    </location>
</feature>
<organism evidence="4 5">
    <name type="scientific">Stylophora pistillata</name>
    <name type="common">Smooth cauliflower coral</name>
    <dbReference type="NCBI Taxonomy" id="50429"/>
    <lineage>
        <taxon>Eukaryota</taxon>
        <taxon>Metazoa</taxon>
        <taxon>Cnidaria</taxon>
        <taxon>Anthozoa</taxon>
        <taxon>Hexacorallia</taxon>
        <taxon>Scleractinia</taxon>
        <taxon>Astrocoeniina</taxon>
        <taxon>Pocilloporidae</taxon>
        <taxon>Stylophora</taxon>
    </lineage>
</organism>
<dbReference type="Pfam" id="PF00589">
    <property type="entry name" value="Phage_integrase"/>
    <property type="match status" value="1"/>
</dbReference>
<dbReference type="Pfam" id="PF00078">
    <property type="entry name" value="RVT_1"/>
    <property type="match status" value="1"/>
</dbReference>
<evidence type="ECO:0000256" key="1">
    <source>
        <dbReference type="ARBA" id="ARBA00023172"/>
    </source>
</evidence>
<dbReference type="GO" id="GO:0006310">
    <property type="term" value="P:DNA recombination"/>
    <property type="evidence" value="ECO:0007669"/>
    <property type="project" value="UniProtKB-KW"/>
</dbReference>
<dbReference type="InterPro" id="IPR002104">
    <property type="entry name" value="Integrase_catalytic"/>
</dbReference>
<dbReference type="EMBL" id="LSMT01000101">
    <property type="protein sequence ID" value="PFX27511.1"/>
    <property type="molecule type" value="Genomic_DNA"/>
</dbReference>
<dbReference type="InterPro" id="IPR013762">
    <property type="entry name" value="Integrase-like_cat_sf"/>
</dbReference>
<evidence type="ECO:0000259" key="3">
    <source>
        <dbReference type="Pfam" id="PF00589"/>
    </source>
</evidence>
<dbReference type="GO" id="GO:0003677">
    <property type="term" value="F:DNA binding"/>
    <property type="evidence" value="ECO:0007669"/>
    <property type="project" value="InterPro"/>
</dbReference>
<accession>A0A2B4SCB9</accession>
<protein>
    <submittedName>
        <fullName evidence="4">Craniofacial development protein 2</fullName>
    </submittedName>
</protein>
<dbReference type="Proteomes" id="UP000225706">
    <property type="component" value="Unassembled WGS sequence"/>
</dbReference>
<evidence type="ECO:0000259" key="2">
    <source>
        <dbReference type="Pfam" id="PF00078"/>
    </source>
</evidence>
<dbReference type="Gene3D" id="3.60.10.10">
    <property type="entry name" value="Endonuclease/exonuclease/phosphatase"/>
    <property type="match status" value="1"/>
</dbReference>
<feature type="domain" description="Tyr recombinase" evidence="3">
    <location>
        <begin position="576"/>
        <end position="673"/>
    </location>
</feature>
<dbReference type="InterPro" id="IPR011010">
    <property type="entry name" value="DNA_brk_join_enz"/>
</dbReference>
<keyword evidence="1" id="KW-0233">DNA recombination</keyword>
<reference evidence="5" key="1">
    <citation type="journal article" date="2017" name="bioRxiv">
        <title>Comparative analysis of the genomes of Stylophora pistillata and Acropora digitifera provides evidence for extensive differences between species of corals.</title>
        <authorList>
            <person name="Voolstra C.R."/>
            <person name="Li Y."/>
            <person name="Liew Y.J."/>
            <person name="Baumgarten S."/>
            <person name="Zoccola D."/>
            <person name="Flot J.-F."/>
            <person name="Tambutte S."/>
            <person name="Allemand D."/>
            <person name="Aranda M."/>
        </authorList>
    </citation>
    <scope>NUCLEOTIDE SEQUENCE [LARGE SCALE GENOMIC DNA]</scope>
</reference>
<keyword evidence="5" id="KW-1185">Reference proteome</keyword>
<evidence type="ECO:0000313" key="5">
    <source>
        <dbReference type="Proteomes" id="UP000225706"/>
    </source>
</evidence>
<dbReference type="GO" id="GO:0015074">
    <property type="term" value="P:DNA integration"/>
    <property type="evidence" value="ECO:0007669"/>
    <property type="project" value="InterPro"/>
</dbReference>
<dbReference type="SUPFAM" id="SSF56219">
    <property type="entry name" value="DNase I-like"/>
    <property type="match status" value="1"/>
</dbReference>
<dbReference type="SUPFAM" id="SSF56349">
    <property type="entry name" value="DNA breaking-rejoining enzymes"/>
    <property type="match status" value="1"/>
</dbReference>
<comment type="caution">
    <text evidence="4">The sequence shown here is derived from an EMBL/GenBank/DDBJ whole genome shotgun (WGS) entry which is preliminary data.</text>
</comment>
<dbReference type="InterPro" id="IPR036691">
    <property type="entry name" value="Endo/exonu/phosph_ase_sf"/>
</dbReference>
<proteinExistence type="predicted"/>